<dbReference type="Proteomes" id="UP001652662">
    <property type="component" value="Chromosome 5"/>
</dbReference>
<dbReference type="InterPro" id="IPR050828">
    <property type="entry name" value="C-type_lectin/matrix_domain"/>
</dbReference>
<dbReference type="SMART" id="SM00034">
    <property type="entry name" value="CLECT"/>
    <property type="match status" value="1"/>
</dbReference>
<keyword evidence="4" id="KW-0472">Membrane</keyword>
<keyword evidence="4" id="KW-1133">Transmembrane helix</keyword>
<evidence type="ECO:0000313" key="7">
    <source>
        <dbReference type="RefSeq" id="XP_070476781.1"/>
    </source>
</evidence>
<evidence type="ECO:0000256" key="2">
    <source>
        <dbReference type="ARBA" id="ARBA00022734"/>
    </source>
</evidence>
<evidence type="ECO:0000256" key="1">
    <source>
        <dbReference type="ARBA" id="ARBA00004401"/>
    </source>
</evidence>
<dbReference type="InterPro" id="IPR016187">
    <property type="entry name" value="CTDL_fold"/>
</dbReference>
<evidence type="ECO:0000259" key="5">
    <source>
        <dbReference type="PROSITE" id="PS50041"/>
    </source>
</evidence>
<dbReference type="InterPro" id="IPR001304">
    <property type="entry name" value="C-type_lectin-like"/>
</dbReference>
<reference evidence="7 8" key="1">
    <citation type="submission" date="2025-05" db="UniProtKB">
        <authorList>
            <consortium name="RefSeq"/>
        </authorList>
    </citation>
    <scope>IDENTIFICATION</scope>
    <source>
        <tissue evidence="7 8">Blood</tissue>
    </source>
</reference>
<evidence type="ECO:0000256" key="3">
    <source>
        <dbReference type="SAM" id="MobiDB-lite"/>
    </source>
</evidence>
<dbReference type="PROSITE" id="PS50041">
    <property type="entry name" value="C_TYPE_LECTIN_2"/>
    <property type="match status" value="1"/>
</dbReference>
<organism evidence="6 8">
    <name type="scientific">Equus przewalskii</name>
    <name type="common">Przewalski's horse</name>
    <name type="synonym">Equus caballus przewalskii</name>
    <dbReference type="NCBI Taxonomy" id="9798"/>
    <lineage>
        <taxon>Eukaryota</taxon>
        <taxon>Metazoa</taxon>
        <taxon>Chordata</taxon>
        <taxon>Craniata</taxon>
        <taxon>Vertebrata</taxon>
        <taxon>Euteleostomi</taxon>
        <taxon>Mammalia</taxon>
        <taxon>Eutheria</taxon>
        <taxon>Laurasiatheria</taxon>
        <taxon>Perissodactyla</taxon>
        <taxon>Equidae</taxon>
        <taxon>Equus</taxon>
    </lineage>
</organism>
<evidence type="ECO:0000313" key="9">
    <source>
        <dbReference type="RefSeq" id="XP_070476783.1"/>
    </source>
</evidence>
<dbReference type="Gene3D" id="3.10.100.10">
    <property type="entry name" value="Mannose-Binding Protein A, subunit A"/>
    <property type="match status" value="1"/>
</dbReference>
<sequence length="184" mass="21455">MTQSRQVAAPAQGGPENDNSNQGKETQKKQGIKNMKDKCILIFIGLVLGIVLTILYFSICLKGTETQHFCPHDWIGFQDKCYYFSKEEGDWNSSRYNCSTQHTDLTMIDTVEEMHFLRRHKCTSDHWIGLEMTENQIRKWVNGTVFNKWFTVRGNEKCAYLDDDGVATARCYTERKWICRKKVH</sequence>
<keyword evidence="4" id="KW-0812">Transmembrane</keyword>
<accession>A0ABM4PHX0</accession>
<evidence type="ECO:0000313" key="8">
    <source>
        <dbReference type="RefSeq" id="XP_070476782.1"/>
    </source>
</evidence>
<comment type="subcellular location">
    <subcellularLocation>
        <location evidence="1">Cell membrane</location>
        <topology evidence="1">Single-pass type II membrane protein</topology>
    </subcellularLocation>
</comment>
<dbReference type="SUPFAM" id="SSF56436">
    <property type="entry name" value="C-type lectin-like"/>
    <property type="match status" value="1"/>
</dbReference>
<dbReference type="RefSeq" id="XP_070476783.1">
    <property type="nucleotide sequence ID" value="XM_070620682.1"/>
</dbReference>
<keyword evidence="2" id="KW-0430">Lectin</keyword>
<dbReference type="PANTHER" id="PTHR45710:SF15">
    <property type="entry name" value="C-TYPE LECTIN DOMAIN FAMILY 2 MEMBER B"/>
    <property type="match status" value="1"/>
</dbReference>
<feature type="transmembrane region" description="Helical" evidence="4">
    <location>
        <begin position="39"/>
        <end position="59"/>
    </location>
</feature>
<feature type="region of interest" description="Disordered" evidence="3">
    <location>
        <begin position="1"/>
        <end position="30"/>
    </location>
</feature>
<gene>
    <name evidence="7 8 9" type="primary">CLEC2B</name>
</gene>
<keyword evidence="6" id="KW-1185">Reference proteome</keyword>
<name>A0ABM4PHX0_EQUPR</name>
<dbReference type="PANTHER" id="PTHR45710">
    <property type="entry name" value="C-TYPE LECTIN DOMAIN-CONTAINING PROTEIN 180"/>
    <property type="match status" value="1"/>
</dbReference>
<dbReference type="InterPro" id="IPR016186">
    <property type="entry name" value="C-type_lectin-like/link_sf"/>
</dbReference>
<dbReference type="CDD" id="cd03593">
    <property type="entry name" value="CLECT_NK_receptors_like"/>
    <property type="match status" value="1"/>
</dbReference>
<dbReference type="GeneID" id="103540422"/>
<dbReference type="RefSeq" id="XP_070476781.1">
    <property type="nucleotide sequence ID" value="XM_070620680.1"/>
</dbReference>
<feature type="domain" description="C-type lectin" evidence="5">
    <location>
        <begin position="77"/>
        <end position="180"/>
    </location>
</feature>
<dbReference type="Pfam" id="PF00059">
    <property type="entry name" value="Lectin_C"/>
    <property type="match status" value="1"/>
</dbReference>
<protein>
    <submittedName>
        <fullName evidence="7 8">C-type lectin domain family 2 member B</fullName>
    </submittedName>
</protein>
<dbReference type="RefSeq" id="XP_070476782.1">
    <property type="nucleotide sequence ID" value="XM_070620681.1"/>
</dbReference>
<evidence type="ECO:0000256" key="4">
    <source>
        <dbReference type="SAM" id="Phobius"/>
    </source>
</evidence>
<evidence type="ECO:0000313" key="6">
    <source>
        <dbReference type="Proteomes" id="UP001652662"/>
    </source>
</evidence>
<dbReference type="InterPro" id="IPR033992">
    <property type="entry name" value="NKR-like_CTLD"/>
</dbReference>
<proteinExistence type="predicted"/>